<dbReference type="InterPro" id="IPR036734">
    <property type="entry name" value="Neur_chan_lig-bd_sf"/>
</dbReference>
<dbReference type="GO" id="GO:0005230">
    <property type="term" value="F:extracellular ligand-gated monoatomic ion channel activity"/>
    <property type="evidence" value="ECO:0007669"/>
    <property type="project" value="InterPro"/>
</dbReference>
<feature type="transmembrane region" description="Helical" evidence="1">
    <location>
        <begin position="52"/>
        <end position="71"/>
    </location>
</feature>
<keyword evidence="1" id="KW-0812">Transmembrane</keyword>
<dbReference type="Proteomes" id="UP000095287">
    <property type="component" value="Unplaced"/>
</dbReference>
<dbReference type="AlphaFoldDB" id="A0A1I8A729"/>
<keyword evidence="1" id="KW-0472">Membrane</keyword>
<dbReference type="GO" id="GO:0016020">
    <property type="term" value="C:membrane"/>
    <property type="evidence" value="ECO:0007669"/>
    <property type="project" value="InterPro"/>
</dbReference>
<evidence type="ECO:0000256" key="1">
    <source>
        <dbReference type="SAM" id="Phobius"/>
    </source>
</evidence>
<feature type="transmembrane region" description="Helical" evidence="1">
    <location>
        <begin position="25"/>
        <end position="45"/>
    </location>
</feature>
<reference evidence="3" key="1">
    <citation type="submission" date="2016-11" db="UniProtKB">
        <authorList>
            <consortium name="WormBaseParasite"/>
        </authorList>
    </citation>
    <scope>IDENTIFICATION</scope>
</reference>
<sequence length="163" mass="18033">MSTSAAVVRKWSSRFSASPVASFRWSLFLLATVVTDVVSSLAVGFRREQNMFCAILLWSLLCKSSSTPAFVSWPILFLRSSLASALANMRLHLIVVPLYLICTVHLVGGNASTKRILDNLLSGYDKRIRPHSENNTAVIIRMSIVLAILIELNDENKGEFSFG</sequence>
<dbReference type="Gene3D" id="2.70.170.10">
    <property type="entry name" value="Neurotransmitter-gated ion-channel ligand-binding domain"/>
    <property type="match status" value="1"/>
</dbReference>
<organism evidence="2 3">
    <name type="scientific">Steinernema glaseri</name>
    <dbReference type="NCBI Taxonomy" id="37863"/>
    <lineage>
        <taxon>Eukaryota</taxon>
        <taxon>Metazoa</taxon>
        <taxon>Ecdysozoa</taxon>
        <taxon>Nematoda</taxon>
        <taxon>Chromadorea</taxon>
        <taxon>Rhabditida</taxon>
        <taxon>Tylenchina</taxon>
        <taxon>Panagrolaimomorpha</taxon>
        <taxon>Strongyloidoidea</taxon>
        <taxon>Steinernematidae</taxon>
        <taxon>Steinernema</taxon>
    </lineage>
</organism>
<dbReference type="SUPFAM" id="SSF63712">
    <property type="entry name" value="Nicotinic receptor ligand binding domain-like"/>
    <property type="match status" value="1"/>
</dbReference>
<accession>A0A1I8A729</accession>
<keyword evidence="2" id="KW-1185">Reference proteome</keyword>
<name>A0A1I8A729_9BILA</name>
<feature type="transmembrane region" description="Helical" evidence="1">
    <location>
        <begin position="91"/>
        <end position="113"/>
    </location>
</feature>
<proteinExistence type="predicted"/>
<evidence type="ECO:0000313" key="3">
    <source>
        <dbReference type="WBParaSite" id="L893_g3352.t1"/>
    </source>
</evidence>
<protein>
    <submittedName>
        <fullName evidence="3">Secreted protein</fullName>
    </submittedName>
</protein>
<evidence type="ECO:0000313" key="2">
    <source>
        <dbReference type="Proteomes" id="UP000095287"/>
    </source>
</evidence>
<keyword evidence="1" id="KW-1133">Transmembrane helix</keyword>
<dbReference type="WBParaSite" id="L893_g3352.t1">
    <property type="protein sequence ID" value="L893_g3352.t1"/>
    <property type="gene ID" value="L893_g3352"/>
</dbReference>